<dbReference type="EMBL" id="CM039428">
    <property type="protein sequence ID" value="KAI4351957.1"/>
    <property type="molecule type" value="Genomic_DNA"/>
</dbReference>
<proteinExistence type="predicted"/>
<protein>
    <submittedName>
        <fullName evidence="1">Uncharacterized protein</fullName>
    </submittedName>
</protein>
<dbReference type="Proteomes" id="UP000828941">
    <property type="component" value="Chromosome 3"/>
</dbReference>
<organism evidence="1 2">
    <name type="scientific">Bauhinia variegata</name>
    <name type="common">Purple orchid tree</name>
    <name type="synonym">Phanera variegata</name>
    <dbReference type="NCBI Taxonomy" id="167791"/>
    <lineage>
        <taxon>Eukaryota</taxon>
        <taxon>Viridiplantae</taxon>
        <taxon>Streptophyta</taxon>
        <taxon>Embryophyta</taxon>
        <taxon>Tracheophyta</taxon>
        <taxon>Spermatophyta</taxon>
        <taxon>Magnoliopsida</taxon>
        <taxon>eudicotyledons</taxon>
        <taxon>Gunneridae</taxon>
        <taxon>Pentapetalae</taxon>
        <taxon>rosids</taxon>
        <taxon>fabids</taxon>
        <taxon>Fabales</taxon>
        <taxon>Fabaceae</taxon>
        <taxon>Cercidoideae</taxon>
        <taxon>Cercideae</taxon>
        <taxon>Bauhiniinae</taxon>
        <taxon>Bauhinia</taxon>
    </lineage>
</organism>
<accession>A0ACB9PT96</accession>
<evidence type="ECO:0000313" key="1">
    <source>
        <dbReference type="EMBL" id="KAI4351957.1"/>
    </source>
</evidence>
<name>A0ACB9PT96_BAUVA</name>
<sequence>MMKKLLLTTRGGHAFWSNYKQSHTRWSLSGPPNWVSIKINKSVGQSNIQRRGWSGAASVPSDKPNNMKSRKRVSREERRSMVESYVKKYREMNAGKFPAISDTVKQVGGSYYVVRKIVQELEYKSKMSSSNIMNDNLAETELFNKSKPLTEAVTVSSGKTEATTDGHVQNDPQLVDLDDKEIVNAGYEDRRIPHSSRSLSDEDVHMERDTEEPSQSGLKISNEVKARSDMLAEELEHIPTPFSDKSGDSHGKSQSRNYEFADVENHPVIDNNFIEKAEYERRDQAALEGLPGTDGPKHKMEHSQGSSVLDENKSDKSNNEATNLVAPKKSTFLGSLKSFADGFVNFWRNL</sequence>
<gene>
    <name evidence="1" type="ORF">L6164_006255</name>
</gene>
<evidence type="ECO:0000313" key="2">
    <source>
        <dbReference type="Proteomes" id="UP000828941"/>
    </source>
</evidence>
<comment type="caution">
    <text evidence="1">The sequence shown here is derived from an EMBL/GenBank/DDBJ whole genome shotgun (WGS) entry which is preliminary data.</text>
</comment>
<reference evidence="1 2" key="1">
    <citation type="journal article" date="2022" name="DNA Res.">
        <title>Chromosomal-level genome assembly of the orchid tree Bauhinia variegata (Leguminosae; Cercidoideae) supports the allotetraploid origin hypothesis of Bauhinia.</title>
        <authorList>
            <person name="Zhong Y."/>
            <person name="Chen Y."/>
            <person name="Zheng D."/>
            <person name="Pang J."/>
            <person name="Liu Y."/>
            <person name="Luo S."/>
            <person name="Meng S."/>
            <person name="Qian L."/>
            <person name="Wei D."/>
            <person name="Dai S."/>
            <person name="Zhou R."/>
        </authorList>
    </citation>
    <scope>NUCLEOTIDE SEQUENCE [LARGE SCALE GENOMIC DNA]</scope>
    <source>
        <strain evidence="1">BV-YZ2020</strain>
    </source>
</reference>
<keyword evidence="2" id="KW-1185">Reference proteome</keyword>